<keyword evidence="5" id="KW-0735">Signal-anchor</keyword>
<keyword evidence="6" id="KW-1133">Transmembrane helix</keyword>
<dbReference type="Proteomes" id="UP000187013">
    <property type="component" value="Unassembled WGS sequence"/>
</dbReference>
<evidence type="ECO:0000256" key="3">
    <source>
        <dbReference type="ARBA" id="ARBA00022676"/>
    </source>
</evidence>
<evidence type="ECO:0000256" key="4">
    <source>
        <dbReference type="ARBA" id="ARBA00022679"/>
    </source>
</evidence>
<sequence>MLRNQTRRPFVVIIFLLALFGLYLTYILSLVLLNCLEGSRIEKDLFERSREVAEKYQSHRGRHFKKPLKLSSNSYDDEMNGFTFHKVPQRENATLLMLVRNWELNGALKSMRSLEDRFNRDYHYDWTFLNDEPFDDAFIEATTAMASGKTQYALVPPEHWNRPNWIDEEEFERRLQLMEEKGVLYGGTRSYRNMCRFNSGYFFRQKVLEPYDYYFRVEPDVEYYCDFPYDPFKVMRRNNKKYGFVIAIYEYEDTIPTLWDAVEEFIEDNKEIVDMENNSYDFITDSEVVGTFTPIVDSNSDYNLCHFWSNFEIGDLNFFRSERYKKYFEYLDSKGGFYYERWGDAPVHSIGVSLLLNRDEIIHFDELAYYHNPYYTCPASHNMRIQQRCQCNPHEDGHVDIDPNSCLMRWWKNGAGKTFLKDDQ</sequence>
<dbReference type="eggNOG" id="KOG4472">
    <property type="taxonomic scope" value="Eukaryota"/>
</dbReference>
<evidence type="ECO:0000313" key="7">
    <source>
        <dbReference type="EMBL" id="GAV48708.1"/>
    </source>
</evidence>
<keyword evidence="3" id="KW-0328">Glycosyltransferase</keyword>
<reference evidence="7 8" key="1">
    <citation type="submission" date="2016-08" db="EMBL/GenBank/DDBJ databases">
        <title>Draft genome sequence of allopolyploid Zygosaccharomyces rouxii.</title>
        <authorList>
            <person name="Watanabe J."/>
            <person name="Uehara K."/>
            <person name="Mogi Y."/>
            <person name="Tsukioka Y."/>
        </authorList>
    </citation>
    <scope>NUCLEOTIDE SEQUENCE [LARGE SCALE GENOMIC DNA]</scope>
    <source>
        <strain evidence="7 8">NBRC 110957</strain>
    </source>
</reference>
<evidence type="ECO:0000256" key="6">
    <source>
        <dbReference type="SAM" id="Phobius"/>
    </source>
</evidence>
<keyword evidence="6" id="KW-0812">Transmembrane</keyword>
<dbReference type="AlphaFoldDB" id="A0A1Q2ZZ49"/>
<dbReference type="InterPro" id="IPR002685">
    <property type="entry name" value="Glyco_trans_15"/>
</dbReference>
<gene>
    <name evidence="7" type="ORF">ZYGR_0N01120</name>
</gene>
<dbReference type="OrthoDB" id="439943at2759"/>
<accession>A0A1Q2ZZ49</accession>
<name>A0A1Q2ZZ49_ZYGRO</name>
<dbReference type="GO" id="GO:0000026">
    <property type="term" value="F:alpha-1,2-mannosyltransferase activity"/>
    <property type="evidence" value="ECO:0007669"/>
    <property type="project" value="TreeGrafter"/>
</dbReference>
<dbReference type="PANTHER" id="PTHR31121">
    <property type="entry name" value="ALPHA-1,2 MANNOSYLTRANSFERASE KTR1"/>
    <property type="match status" value="1"/>
</dbReference>
<evidence type="ECO:0000256" key="1">
    <source>
        <dbReference type="ARBA" id="ARBA00004606"/>
    </source>
</evidence>
<comment type="subcellular location">
    <subcellularLocation>
        <location evidence="1">Membrane</location>
        <topology evidence="1">Single-pass type II membrane protein</topology>
    </subcellularLocation>
</comment>
<feature type="transmembrane region" description="Helical" evidence="6">
    <location>
        <begin position="12"/>
        <end position="33"/>
    </location>
</feature>
<evidence type="ECO:0000256" key="5">
    <source>
        <dbReference type="ARBA" id="ARBA00022968"/>
    </source>
</evidence>
<dbReference type="PANTHER" id="PTHR31121:SF10">
    <property type="entry name" value="MANNOSYLTRANSFERASE KTR2-RELATED"/>
    <property type="match status" value="1"/>
</dbReference>
<dbReference type="InterPro" id="IPR029044">
    <property type="entry name" value="Nucleotide-diphossugar_trans"/>
</dbReference>
<evidence type="ECO:0000313" key="8">
    <source>
        <dbReference type="Proteomes" id="UP000187013"/>
    </source>
</evidence>
<dbReference type="GO" id="GO:0005794">
    <property type="term" value="C:Golgi apparatus"/>
    <property type="evidence" value="ECO:0007669"/>
    <property type="project" value="TreeGrafter"/>
</dbReference>
<dbReference type="SUPFAM" id="SSF53448">
    <property type="entry name" value="Nucleotide-diphospho-sugar transferases"/>
    <property type="match status" value="1"/>
</dbReference>
<dbReference type="EMBL" id="BDGX01000014">
    <property type="protein sequence ID" value="GAV48708.1"/>
    <property type="molecule type" value="Genomic_DNA"/>
</dbReference>
<protein>
    <submittedName>
        <fullName evidence="7">Uncharacterized protein</fullName>
    </submittedName>
</protein>
<dbReference type="Pfam" id="PF01793">
    <property type="entry name" value="Glyco_transf_15"/>
    <property type="match status" value="1"/>
</dbReference>
<keyword evidence="6" id="KW-0472">Membrane</keyword>
<dbReference type="GO" id="GO:0000032">
    <property type="term" value="P:cell wall mannoprotein biosynthetic process"/>
    <property type="evidence" value="ECO:0007669"/>
    <property type="project" value="TreeGrafter"/>
</dbReference>
<dbReference type="GO" id="GO:0016020">
    <property type="term" value="C:membrane"/>
    <property type="evidence" value="ECO:0007669"/>
    <property type="project" value="UniProtKB-SubCell"/>
</dbReference>
<evidence type="ECO:0000256" key="2">
    <source>
        <dbReference type="ARBA" id="ARBA00007677"/>
    </source>
</evidence>
<dbReference type="OMA" id="DWYFRVE"/>
<keyword evidence="4" id="KW-0808">Transferase</keyword>
<dbReference type="Gene3D" id="3.90.550.10">
    <property type="entry name" value="Spore Coat Polysaccharide Biosynthesis Protein SpsA, Chain A"/>
    <property type="match status" value="1"/>
</dbReference>
<dbReference type="GO" id="GO:0006493">
    <property type="term" value="P:protein O-linked glycosylation"/>
    <property type="evidence" value="ECO:0007669"/>
    <property type="project" value="TreeGrafter"/>
</dbReference>
<dbReference type="FunFam" id="3.90.550.10:FF:000051">
    <property type="entry name" value="Alpha-1,2-mannosyltransferase (Ktr4)"/>
    <property type="match status" value="1"/>
</dbReference>
<comment type="similarity">
    <text evidence="2">Belongs to the glycosyltransferase 15 family.</text>
</comment>
<comment type="caution">
    <text evidence="7">The sequence shown here is derived from an EMBL/GenBank/DDBJ whole genome shotgun (WGS) entry which is preliminary data.</text>
</comment>
<dbReference type="GO" id="GO:0006487">
    <property type="term" value="P:protein N-linked glycosylation"/>
    <property type="evidence" value="ECO:0007669"/>
    <property type="project" value="TreeGrafter"/>
</dbReference>
<proteinExistence type="inferred from homology"/>
<organism evidence="7 8">
    <name type="scientific">Zygosaccharomyces rouxii</name>
    <dbReference type="NCBI Taxonomy" id="4956"/>
    <lineage>
        <taxon>Eukaryota</taxon>
        <taxon>Fungi</taxon>
        <taxon>Dikarya</taxon>
        <taxon>Ascomycota</taxon>
        <taxon>Saccharomycotina</taxon>
        <taxon>Saccharomycetes</taxon>
        <taxon>Saccharomycetales</taxon>
        <taxon>Saccharomycetaceae</taxon>
        <taxon>Zygosaccharomyces</taxon>
    </lineage>
</organism>